<keyword evidence="3 5" id="KW-1133">Transmembrane helix</keyword>
<feature type="transmembrane region" description="Helical" evidence="5">
    <location>
        <begin position="161"/>
        <end position="184"/>
    </location>
</feature>
<dbReference type="Proteomes" id="UP001190700">
    <property type="component" value="Unassembled WGS sequence"/>
</dbReference>
<evidence type="ECO:0000256" key="5">
    <source>
        <dbReference type="SAM" id="Phobius"/>
    </source>
</evidence>
<dbReference type="GO" id="GO:0001518">
    <property type="term" value="C:voltage-gated sodium channel complex"/>
    <property type="evidence" value="ECO:0007669"/>
    <property type="project" value="TreeGrafter"/>
</dbReference>
<feature type="transmembrane region" description="Helical" evidence="5">
    <location>
        <begin position="32"/>
        <end position="50"/>
    </location>
</feature>
<protein>
    <submittedName>
        <fullName evidence="7">Mitochondrial thiamine pyrophosphate transporter</fullName>
    </submittedName>
</protein>
<evidence type="ECO:0000313" key="7">
    <source>
        <dbReference type="EMBL" id="KAK3277064.1"/>
    </source>
</evidence>
<keyword evidence="4 5" id="KW-0472">Membrane</keyword>
<reference evidence="7 8" key="1">
    <citation type="journal article" date="2015" name="Genome Biol. Evol.">
        <title>Comparative Genomics of a Bacterivorous Green Alga Reveals Evolutionary Causalities and Consequences of Phago-Mixotrophic Mode of Nutrition.</title>
        <authorList>
            <person name="Burns J.A."/>
            <person name="Paasch A."/>
            <person name="Narechania A."/>
            <person name="Kim E."/>
        </authorList>
    </citation>
    <scope>NUCLEOTIDE SEQUENCE [LARGE SCALE GENOMIC DNA]</scope>
    <source>
        <strain evidence="7 8">PLY_AMNH</strain>
    </source>
</reference>
<dbReference type="InterPro" id="IPR027359">
    <property type="entry name" value="Volt_channel_dom_sf"/>
</dbReference>
<dbReference type="InterPro" id="IPR005821">
    <property type="entry name" value="Ion_trans_dom"/>
</dbReference>
<dbReference type="PANTHER" id="PTHR10037:SF62">
    <property type="entry name" value="SODIUM CHANNEL PROTEIN 60E"/>
    <property type="match status" value="1"/>
</dbReference>
<evidence type="ECO:0000256" key="1">
    <source>
        <dbReference type="ARBA" id="ARBA00004141"/>
    </source>
</evidence>
<keyword evidence="8" id="KW-1185">Reference proteome</keyword>
<feature type="domain" description="Ion transport" evidence="6">
    <location>
        <begin position="30"/>
        <end position="278"/>
    </location>
</feature>
<dbReference type="EMBL" id="LGRX02006259">
    <property type="protein sequence ID" value="KAK3277064.1"/>
    <property type="molecule type" value="Genomic_DNA"/>
</dbReference>
<accession>A0AAE0GF46</accession>
<dbReference type="AlphaFoldDB" id="A0AAE0GF46"/>
<comment type="caution">
    <text evidence="7">The sequence shown here is derived from an EMBL/GenBank/DDBJ whole genome shotgun (WGS) entry which is preliminary data.</text>
</comment>
<dbReference type="InterPro" id="IPR043203">
    <property type="entry name" value="VGCC_Ca_Na"/>
</dbReference>
<evidence type="ECO:0000256" key="3">
    <source>
        <dbReference type="ARBA" id="ARBA00022989"/>
    </source>
</evidence>
<evidence type="ECO:0000256" key="2">
    <source>
        <dbReference type="ARBA" id="ARBA00022692"/>
    </source>
</evidence>
<dbReference type="Pfam" id="PF00520">
    <property type="entry name" value="Ion_trans"/>
    <property type="match status" value="1"/>
</dbReference>
<keyword evidence="2 5" id="KW-0812">Transmembrane</keyword>
<dbReference type="SUPFAM" id="SSF81324">
    <property type="entry name" value="Voltage-gated potassium channels"/>
    <property type="match status" value="1"/>
</dbReference>
<evidence type="ECO:0000259" key="6">
    <source>
        <dbReference type="Pfam" id="PF00520"/>
    </source>
</evidence>
<comment type="subcellular location">
    <subcellularLocation>
        <location evidence="1">Membrane</location>
        <topology evidence="1">Multi-pass membrane protein</topology>
    </subcellularLocation>
</comment>
<proteinExistence type="predicted"/>
<feature type="transmembrane region" description="Helical" evidence="5">
    <location>
        <begin position="97"/>
        <end position="120"/>
    </location>
</feature>
<feature type="transmembrane region" description="Helical" evidence="5">
    <location>
        <begin position="62"/>
        <end position="85"/>
    </location>
</feature>
<dbReference type="Gene3D" id="1.10.287.70">
    <property type="match status" value="1"/>
</dbReference>
<dbReference type="GO" id="GO:0005248">
    <property type="term" value="F:voltage-gated sodium channel activity"/>
    <property type="evidence" value="ECO:0007669"/>
    <property type="project" value="TreeGrafter"/>
</dbReference>
<dbReference type="PANTHER" id="PTHR10037">
    <property type="entry name" value="VOLTAGE-GATED CATION CHANNEL CALCIUM AND SODIUM"/>
    <property type="match status" value="1"/>
</dbReference>
<dbReference type="Gene3D" id="1.20.120.350">
    <property type="entry name" value="Voltage-gated potassium channels. Chain C"/>
    <property type="match status" value="1"/>
</dbReference>
<feature type="transmembrane region" description="Helical" evidence="5">
    <location>
        <begin position="249"/>
        <end position="272"/>
    </location>
</feature>
<evidence type="ECO:0000256" key="4">
    <source>
        <dbReference type="ARBA" id="ARBA00023136"/>
    </source>
</evidence>
<gene>
    <name evidence="7" type="ORF">CYMTET_14903</name>
</gene>
<sequence>MVKAFYGLGLWDASDWIRWACWKMAGSEEFDYTITAIVGVNTIMMASVHDGQPGWQTSALKILNYIFTGIYVFEAIVKIVGMRWRVYRSGWWNCFDFFIMIVSIIEMLPGMAVIPIGTILRPLRIGRIFKLLRSAKVNALQFPTPHGLRCLFNTLIQSLPAMYNVGSLLFLVCFVFAVLGMNLFGHVDGYEGGAIGDHANFWYFGRALLTVVRIVTGDSWSTLLADLTNCNDGKEGEPNWDCEVSPVPFMYFAALIGICSAVLLNLVVAIIVEKFVHNANDEGILTDDSEDSLSMYDILSKVAFLDSFIAALKRKIHAARLA</sequence>
<evidence type="ECO:0000313" key="8">
    <source>
        <dbReference type="Proteomes" id="UP001190700"/>
    </source>
</evidence>
<organism evidence="7 8">
    <name type="scientific">Cymbomonas tetramitiformis</name>
    <dbReference type="NCBI Taxonomy" id="36881"/>
    <lineage>
        <taxon>Eukaryota</taxon>
        <taxon>Viridiplantae</taxon>
        <taxon>Chlorophyta</taxon>
        <taxon>Pyramimonadophyceae</taxon>
        <taxon>Pyramimonadales</taxon>
        <taxon>Pyramimonadaceae</taxon>
        <taxon>Cymbomonas</taxon>
    </lineage>
</organism>
<name>A0AAE0GF46_9CHLO</name>